<dbReference type="InterPro" id="IPR036986">
    <property type="entry name" value="S4_RNA-bd_sf"/>
</dbReference>
<dbReference type="Proteomes" id="UP000675994">
    <property type="component" value="Chromosome"/>
</dbReference>
<dbReference type="EMBL" id="MWUU01000002">
    <property type="protein sequence ID" value="PCF56847.1"/>
    <property type="molecule type" value="Genomic_DNA"/>
</dbReference>
<dbReference type="Pfam" id="PF13275">
    <property type="entry name" value="S4_2"/>
    <property type="match status" value="1"/>
</dbReference>
<reference evidence="2 4" key="1">
    <citation type="journal article" date="2017" name="PLoS ONE">
        <title>Development of a real-time PCR for detection of Staphylococcus pseudintermedius using a novel automated comparison of whole-genome sequences.</title>
        <authorList>
            <person name="Verstappen K.M."/>
            <person name="Huijbregts L."/>
            <person name="Spaninks M."/>
            <person name="Wagenaar J.A."/>
            <person name="Fluit A.C."/>
            <person name="Duim B."/>
        </authorList>
    </citation>
    <scope>NUCLEOTIDE SEQUENCE [LARGE SCALE GENOMIC DNA]</scope>
    <source>
        <strain evidence="2 4">215070706401-1</strain>
    </source>
</reference>
<dbReference type="EMBL" id="CP063367">
    <property type="protein sequence ID" value="QUM69393.1"/>
    <property type="molecule type" value="Genomic_DNA"/>
</dbReference>
<reference evidence="3" key="2">
    <citation type="journal article" date="2021" name="Front. Microbiol.">
        <title>Presence and Characterization of a Novel cfr-Carrying Tn558 Transposon Derivative in Staphylococcus delphini Isolated From Retail Food.</title>
        <authorList>
            <person name="Zhang F."/>
            <person name="Wu S."/>
            <person name="Huang J."/>
            <person name="Yang R."/>
            <person name="Zhang J."/>
            <person name="Lei T."/>
            <person name="Dai J."/>
            <person name="Ding Y."/>
            <person name="Xue L."/>
            <person name="Wang J."/>
            <person name="Chen M."/>
            <person name="Wu Q."/>
        </authorList>
    </citation>
    <scope>NUCLEOTIDE SEQUENCE</scope>
    <source>
        <strain evidence="3">2794-1</strain>
    </source>
</reference>
<dbReference type="PROSITE" id="PS50889">
    <property type="entry name" value="S4"/>
    <property type="match status" value="1"/>
</dbReference>
<name>A0A2A4GZR8_9STAP</name>
<evidence type="ECO:0000313" key="4">
    <source>
        <dbReference type="Proteomes" id="UP000218335"/>
    </source>
</evidence>
<proteinExistence type="predicted"/>
<dbReference type="Proteomes" id="UP000218335">
    <property type="component" value="Unassembled WGS sequence"/>
</dbReference>
<evidence type="ECO:0000256" key="1">
    <source>
        <dbReference type="PROSITE-ProRule" id="PRU00182"/>
    </source>
</evidence>
<organism evidence="2 4">
    <name type="scientific">Staphylococcus delphini</name>
    <dbReference type="NCBI Taxonomy" id="53344"/>
    <lineage>
        <taxon>Bacteria</taxon>
        <taxon>Bacillati</taxon>
        <taxon>Bacillota</taxon>
        <taxon>Bacilli</taxon>
        <taxon>Bacillales</taxon>
        <taxon>Staphylococcaceae</taxon>
        <taxon>Staphylococcus</taxon>
        <taxon>Staphylococcus intermedius group</taxon>
    </lineage>
</organism>
<evidence type="ECO:0000313" key="2">
    <source>
        <dbReference type="EMBL" id="PCF56847.1"/>
    </source>
</evidence>
<dbReference type="Gene3D" id="3.10.290.10">
    <property type="entry name" value="RNA-binding S4 domain"/>
    <property type="match status" value="1"/>
</dbReference>
<dbReference type="GeneID" id="93824098"/>
<keyword evidence="1" id="KW-0694">RNA-binding</keyword>
<dbReference type="AlphaFoldDB" id="A0A2A4GZR8"/>
<dbReference type="GO" id="GO:0003723">
    <property type="term" value="F:RNA binding"/>
    <property type="evidence" value="ECO:0007669"/>
    <property type="project" value="UniProtKB-KW"/>
</dbReference>
<dbReference type="RefSeq" id="WP_019166052.1">
    <property type="nucleotide sequence ID" value="NZ_CP063367.1"/>
</dbReference>
<gene>
    <name evidence="2" type="ORF">B5C08_02085</name>
    <name evidence="3" type="ORF">IPU22_00020</name>
</gene>
<accession>A0A2A4GZR8</accession>
<evidence type="ECO:0000313" key="3">
    <source>
        <dbReference type="EMBL" id="QUM69393.1"/>
    </source>
</evidence>
<dbReference type="SUPFAM" id="SSF55174">
    <property type="entry name" value="Alpha-L RNA-binding motif"/>
    <property type="match status" value="1"/>
</dbReference>
<protein>
    <submittedName>
        <fullName evidence="3">RNA-binding S4 domain-containing protein</fullName>
    </submittedName>
    <submittedName>
        <fullName evidence="2">RNA-binding protein</fullName>
    </submittedName>
</protein>
<sequence>MNGVMNLAEEVIVDGALTLGQFLNYEGIIESGGQAKWFLSEYEVFLNGELETRRGKKLQDGDQLDIPEVGSYIIKFGEQ</sequence>